<sequence length="58" mass="6677">MKTRGPQTYPTQLQRQELTRMLSEVASEGDVNAAGWLLLLSEIRKQKREALNHVRAKQ</sequence>
<dbReference type="Proteomes" id="UP000480312">
    <property type="component" value="Unassembled WGS sequence"/>
</dbReference>
<organism evidence="1 2">
    <name type="scientific">Vreelandella alkaliphila</name>
    <dbReference type="NCBI Taxonomy" id="272774"/>
    <lineage>
        <taxon>Bacteria</taxon>
        <taxon>Pseudomonadati</taxon>
        <taxon>Pseudomonadota</taxon>
        <taxon>Gammaproteobacteria</taxon>
        <taxon>Oceanospirillales</taxon>
        <taxon>Halomonadaceae</taxon>
        <taxon>Vreelandella</taxon>
    </lineage>
</organism>
<dbReference type="RefSeq" id="WP_162217293.1">
    <property type="nucleotide sequence ID" value="NZ_JAAEHK010000002.1"/>
</dbReference>
<proteinExistence type="predicted"/>
<name>A0A7C9JVV7_9GAMM</name>
<accession>A0A7C9JVV7</accession>
<comment type="caution">
    <text evidence="1">The sequence shown here is derived from an EMBL/GenBank/DDBJ whole genome shotgun (WGS) entry which is preliminary data.</text>
</comment>
<dbReference type="EMBL" id="JAAEHK010000002">
    <property type="protein sequence ID" value="NDL69346.1"/>
    <property type="molecule type" value="Genomic_DNA"/>
</dbReference>
<evidence type="ECO:0000313" key="1">
    <source>
        <dbReference type="EMBL" id="NDL69346.1"/>
    </source>
</evidence>
<protein>
    <submittedName>
        <fullName evidence="1">Uncharacterized protein</fullName>
    </submittedName>
</protein>
<gene>
    <name evidence="1" type="ORF">GPL32_02330</name>
</gene>
<dbReference type="OrthoDB" id="6174283at2"/>
<reference evidence="1 2" key="1">
    <citation type="submission" date="2020-01" db="EMBL/GenBank/DDBJ databases">
        <title>Whole genome sequencing of Halomonas alkaliphila strain LS44.</title>
        <authorList>
            <person name="Kumar S."/>
            <person name="Paul D."/>
            <person name="Shouche Y."/>
            <person name="Suryavanshi M.V."/>
        </authorList>
    </citation>
    <scope>NUCLEOTIDE SEQUENCE [LARGE SCALE GENOMIC DNA]</scope>
    <source>
        <strain evidence="1 2">LS44</strain>
    </source>
</reference>
<dbReference type="AlphaFoldDB" id="A0A7C9JVV7"/>
<evidence type="ECO:0000313" key="2">
    <source>
        <dbReference type="Proteomes" id="UP000480312"/>
    </source>
</evidence>